<reference evidence="2 3" key="1">
    <citation type="submission" date="2015-01" db="EMBL/GenBank/DDBJ databases">
        <title>Evolution of Trichinella species and genotypes.</title>
        <authorList>
            <person name="Korhonen P.K."/>
            <person name="Edoardo P."/>
            <person name="Giuseppe L.R."/>
            <person name="Gasser R.B."/>
        </authorList>
    </citation>
    <scope>NUCLEOTIDE SEQUENCE [LARGE SCALE GENOMIC DNA]</scope>
    <source>
        <strain evidence="2">ISS120</strain>
    </source>
</reference>
<keyword evidence="1" id="KW-0732">Signal</keyword>
<name>A0A0V1C7T4_TRIBR</name>
<protein>
    <recommendedName>
        <fullName evidence="4">Apple domain-containing protein</fullName>
    </recommendedName>
</protein>
<accession>A0A0V1C7T4</accession>
<keyword evidence="3" id="KW-1185">Reference proteome</keyword>
<dbReference type="Proteomes" id="UP000054653">
    <property type="component" value="Unassembled WGS sequence"/>
</dbReference>
<dbReference type="OrthoDB" id="10343508at2759"/>
<gene>
    <name evidence="2" type="ORF">T03_4261</name>
</gene>
<proteinExistence type="predicted"/>
<evidence type="ECO:0000313" key="2">
    <source>
        <dbReference type="EMBL" id="KRY45354.1"/>
    </source>
</evidence>
<dbReference type="EMBL" id="JYDI01000373">
    <property type="protein sequence ID" value="KRY45354.1"/>
    <property type="molecule type" value="Genomic_DNA"/>
</dbReference>
<dbReference type="STRING" id="45882.A0A0V1C7T4"/>
<organism evidence="2 3">
    <name type="scientific">Trichinella britovi</name>
    <name type="common">Parasitic roundworm</name>
    <dbReference type="NCBI Taxonomy" id="45882"/>
    <lineage>
        <taxon>Eukaryota</taxon>
        <taxon>Metazoa</taxon>
        <taxon>Ecdysozoa</taxon>
        <taxon>Nematoda</taxon>
        <taxon>Enoplea</taxon>
        <taxon>Dorylaimia</taxon>
        <taxon>Trichinellida</taxon>
        <taxon>Trichinellidae</taxon>
        <taxon>Trichinella</taxon>
    </lineage>
</organism>
<dbReference type="AlphaFoldDB" id="A0A0V1C7T4"/>
<evidence type="ECO:0000256" key="1">
    <source>
        <dbReference type="SAM" id="SignalP"/>
    </source>
</evidence>
<evidence type="ECO:0008006" key="4">
    <source>
        <dbReference type="Google" id="ProtNLM"/>
    </source>
</evidence>
<comment type="caution">
    <text evidence="2">The sequence shown here is derived from an EMBL/GenBank/DDBJ whole genome shotgun (WGS) entry which is preliminary data.</text>
</comment>
<feature type="signal peptide" evidence="1">
    <location>
        <begin position="1"/>
        <end position="25"/>
    </location>
</feature>
<evidence type="ECO:0000313" key="3">
    <source>
        <dbReference type="Proteomes" id="UP000054653"/>
    </source>
</evidence>
<feature type="non-terminal residue" evidence="2">
    <location>
        <position position="144"/>
    </location>
</feature>
<sequence length="144" mass="16767">MQKFYFNTSYLLFCAFCSLLQVSYSSEMKIYVPVKDKICLIQKIGIRQEILNSIGIFLSAVSFKYCIAYSYSDFSPYNYSIFAYNEKARSCSPLYDIAEENIIDNCSDQLHDLQFYKVTHCLPAEGFMYSFEEEVEENVNKINA</sequence>
<feature type="chain" id="PRO_5006875688" description="Apple domain-containing protein" evidence="1">
    <location>
        <begin position="26"/>
        <end position="144"/>
    </location>
</feature>